<sequence length="202" mass="21609">MAEGERRRYESPAREARARRTRKHVVETAGRLFAERGYAGTSVRQIAAAAGVSLETVTQTGRKADLLLAAFRDGFTGNPDAVNLDAVVGDAGMADLPSAVARVAEGVRRSLPIWRAFTTAAAEDPAVAAVRAELAVVRRAEIVARLESTGLAASDRLADAIGLLTSHEAYEHLTTVCGWPHEDYVSWAAAAIQSQLTLAWRS</sequence>
<dbReference type="Pfam" id="PF00440">
    <property type="entry name" value="TetR_N"/>
    <property type="match status" value="1"/>
</dbReference>
<reference evidence="7 8" key="1">
    <citation type="submission" date="2023-06" db="EMBL/GenBank/DDBJ databases">
        <authorList>
            <person name="Oyuntsetseg B."/>
            <person name="Kim S.B."/>
        </authorList>
    </citation>
    <scope>NUCLEOTIDE SEQUENCE [LARGE SCALE GENOMIC DNA]</scope>
    <source>
        <strain evidence="7 8">2-2</strain>
    </source>
</reference>
<feature type="domain" description="HTH tetR-type" evidence="6">
    <location>
        <begin position="19"/>
        <end position="79"/>
    </location>
</feature>
<dbReference type="InterPro" id="IPR050109">
    <property type="entry name" value="HTH-type_TetR-like_transc_reg"/>
</dbReference>
<dbReference type="RefSeq" id="WP_285453647.1">
    <property type="nucleotide sequence ID" value="NZ_CP127173.1"/>
</dbReference>
<dbReference type="PANTHER" id="PTHR30055">
    <property type="entry name" value="HTH-TYPE TRANSCRIPTIONAL REGULATOR RUTR"/>
    <property type="match status" value="1"/>
</dbReference>
<evidence type="ECO:0000256" key="5">
    <source>
        <dbReference type="SAM" id="MobiDB-lite"/>
    </source>
</evidence>
<dbReference type="InterPro" id="IPR009057">
    <property type="entry name" value="Homeodomain-like_sf"/>
</dbReference>
<dbReference type="EMBL" id="CP127173">
    <property type="protein sequence ID" value="WIV56479.1"/>
    <property type="molecule type" value="Genomic_DNA"/>
</dbReference>
<dbReference type="Gene3D" id="1.10.357.10">
    <property type="entry name" value="Tetracycline Repressor, domain 2"/>
    <property type="match status" value="1"/>
</dbReference>
<dbReference type="PROSITE" id="PS50977">
    <property type="entry name" value="HTH_TETR_2"/>
    <property type="match status" value="1"/>
</dbReference>
<dbReference type="PANTHER" id="PTHR30055:SF234">
    <property type="entry name" value="HTH-TYPE TRANSCRIPTIONAL REGULATOR BETI"/>
    <property type="match status" value="1"/>
</dbReference>
<evidence type="ECO:0000256" key="2">
    <source>
        <dbReference type="ARBA" id="ARBA00023125"/>
    </source>
</evidence>
<keyword evidence="8" id="KW-1185">Reference proteome</keyword>
<evidence type="ECO:0000256" key="1">
    <source>
        <dbReference type="ARBA" id="ARBA00023015"/>
    </source>
</evidence>
<organism evidence="7 8">
    <name type="scientific">Amycolatopsis nalaikhensis</name>
    <dbReference type="NCBI Taxonomy" id="715472"/>
    <lineage>
        <taxon>Bacteria</taxon>
        <taxon>Bacillati</taxon>
        <taxon>Actinomycetota</taxon>
        <taxon>Actinomycetes</taxon>
        <taxon>Pseudonocardiales</taxon>
        <taxon>Pseudonocardiaceae</taxon>
        <taxon>Amycolatopsis</taxon>
    </lineage>
</organism>
<proteinExistence type="predicted"/>
<dbReference type="SUPFAM" id="SSF46689">
    <property type="entry name" value="Homeodomain-like"/>
    <property type="match status" value="1"/>
</dbReference>
<gene>
    <name evidence="7" type="ORF">QP939_48120</name>
</gene>
<dbReference type="Proteomes" id="UP001227101">
    <property type="component" value="Chromosome"/>
</dbReference>
<name>A0ABY8XLI0_9PSEU</name>
<evidence type="ECO:0000256" key="4">
    <source>
        <dbReference type="PROSITE-ProRule" id="PRU00335"/>
    </source>
</evidence>
<keyword evidence="3" id="KW-0804">Transcription</keyword>
<evidence type="ECO:0000313" key="8">
    <source>
        <dbReference type="Proteomes" id="UP001227101"/>
    </source>
</evidence>
<dbReference type="InterPro" id="IPR001647">
    <property type="entry name" value="HTH_TetR"/>
</dbReference>
<protein>
    <submittedName>
        <fullName evidence="7">Helix-turn-helix domain-containing protein</fullName>
    </submittedName>
</protein>
<keyword evidence="2 4" id="KW-0238">DNA-binding</keyword>
<keyword evidence="1" id="KW-0805">Transcription regulation</keyword>
<evidence type="ECO:0000256" key="3">
    <source>
        <dbReference type="ARBA" id="ARBA00023163"/>
    </source>
</evidence>
<evidence type="ECO:0000259" key="6">
    <source>
        <dbReference type="PROSITE" id="PS50977"/>
    </source>
</evidence>
<feature type="DNA-binding region" description="H-T-H motif" evidence="4">
    <location>
        <begin position="42"/>
        <end position="61"/>
    </location>
</feature>
<feature type="compositionally biased region" description="Basic and acidic residues" evidence="5">
    <location>
        <begin position="1"/>
        <end position="18"/>
    </location>
</feature>
<feature type="region of interest" description="Disordered" evidence="5">
    <location>
        <begin position="1"/>
        <end position="21"/>
    </location>
</feature>
<accession>A0ABY8XLI0</accession>
<evidence type="ECO:0000313" key="7">
    <source>
        <dbReference type="EMBL" id="WIV56479.1"/>
    </source>
</evidence>